<dbReference type="Gene3D" id="3.90.25.10">
    <property type="entry name" value="UDP-galactose 4-epimerase, domain 1"/>
    <property type="match status" value="1"/>
</dbReference>
<proteinExistence type="inferred from homology"/>
<name>A0A378IUW2_9GAMM</name>
<evidence type="ECO:0000256" key="5">
    <source>
        <dbReference type="ARBA" id="ARBA00023002"/>
    </source>
</evidence>
<dbReference type="AlphaFoldDB" id="A0A378IUW2"/>
<evidence type="ECO:0000313" key="11">
    <source>
        <dbReference type="EMBL" id="STX38939.1"/>
    </source>
</evidence>
<dbReference type="InterPro" id="IPR036291">
    <property type="entry name" value="NAD(P)-bd_dom_sf"/>
</dbReference>
<keyword evidence="7 9" id="KW-0511">Multifunctional enzyme</keyword>
<organism evidence="11 12">
    <name type="scientific">Legionella feeleii</name>
    <dbReference type="NCBI Taxonomy" id="453"/>
    <lineage>
        <taxon>Bacteria</taxon>
        <taxon>Pseudomonadati</taxon>
        <taxon>Pseudomonadota</taxon>
        <taxon>Gammaproteobacteria</taxon>
        <taxon>Legionellales</taxon>
        <taxon>Legionellaceae</taxon>
        <taxon>Legionella</taxon>
    </lineage>
</organism>
<dbReference type="Gene3D" id="3.40.50.720">
    <property type="entry name" value="NAD(P)-binding Rossmann-like Domain"/>
    <property type="match status" value="1"/>
</dbReference>
<feature type="site" description="Important for catalytic activity" evidence="9">
    <location>
        <position position="108"/>
    </location>
</feature>
<comment type="similarity">
    <text evidence="2 9">Belongs to the NAD(P)-dependent epimerase/dehydratase family. Fucose synthase subfamily.</text>
</comment>
<dbReference type="SUPFAM" id="SSF51735">
    <property type="entry name" value="NAD(P)-binding Rossmann-fold domains"/>
    <property type="match status" value="1"/>
</dbReference>
<feature type="binding site" evidence="9">
    <location>
        <position position="203"/>
    </location>
    <ligand>
        <name>substrate</name>
    </ligand>
</feature>
<dbReference type="GO" id="GO:0050577">
    <property type="term" value="F:GDP-L-fucose synthase activity"/>
    <property type="evidence" value="ECO:0007669"/>
    <property type="project" value="UniProtKB-UniRule"/>
</dbReference>
<protein>
    <recommendedName>
        <fullName evidence="3 9">GDP-L-fucose synthase</fullName>
        <ecNumber evidence="3 9">1.1.1.271</ecNumber>
    </recommendedName>
    <alternativeName>
        <fullName evidence="9">GDP-4-keto-6-deoxy-D-mannose-3,5-epimerase-4-reductase</fullName>
    </alternativeName>
</protein>
<dbReference type="CDD" id="cd05239">
    <property type="entry name" value="GDP_FS_SDR_e"/>
    <property type="match status" value="1"/>
</dbReference>
<sequence length="328" mass="36655">MHHNAKIYVAGHRGLVGSALVRALERQGYTNLLLRTKSELDLTDQAKVHAFFAQERPEYVFMAAAKVGGIVANNTYPADFGYQNQIIQTNLIHASWENKVKRLLFLGSSCLYPRDCPQPMCEEHLLTGPLEPTNKAYALAKISGISMCDAFNRQYGTKYLVAMPTNLYGPNDNYDLQASHVIPALMRKIHEAKISHAPFVDVWGSGAPKREFMHSDDMGDAAVFLLNLPDAQYDELLHCPVSGPLVNIGYGKDISIKELVELLCRIVDYKGEVRWDSSKPDGTPKKLLNTDKISKTGWQPKLVLADELKKIYFDKFVNENKVSLAGTV</sequence>
<dbReference type="InterPro" id="IPR001509">
    <property type="entry name" value="Epimerase_deHydtase"/>
</dbReference>
<dbReference type="GO" id="GO:0070401">
    <property type="term" value="F:NADP+ binding"/>
    <property type="evidence" value="ECO:0007669"/>
    <property type="project" value="UniProtKB-UniRule"/>
</dbReference>
<evidence type="ECO:0000313" key="12">
    <source>
        <dbReference type="Proteomes" id="UP000254033"/>
    </source>
</evidence>
<evidence type="ECO:0000256" key="2">
    <source>
        <dbReference type="ARBA" id="ARBA00005959"/>
    </source>
</evidence>
<keyword evidence="5 9" id="KW-0560">Oxidoreductase</keyword>
<evidence type="ECO:0000256" key="4">
    <source>
        <dbReference type="ARBA" id="ARBA00022857"/>
    </source>
</evidence>
<evidence type="ECO:0000256" key="9">
    <source>
        <dbReference type="HAMAP-Rule" id="MF_00956"/>
    </source>
</evidence>
<evidence type="ECO:0000256" key="1">
    <source>
        <dbReference type="ARBA" id="ARBA00004883"/>
    </source>
</evidence>
<dbReference type="InterPro" id="IPR028614">
    <property type="entry name" value="GDP_fucose/colitose_synth"/>
</dbReference>
<dbReference type="Pfam" id="PF01370">
    <property type="entry name" value="Epimerase"/>
    <property type="match status" value="1"/>
</dbReference>
<feature type="binding site" evidence="9">
    <location>
        <position position="188"/>
    </location>
    <ligand>
        <name>substrate</name>
    </ligand>
</feature>
<evidence type="ECO:0000256" key="8">
    <source>
        <dbReference type="ARBA" id="ARBA00051935"/>
    </source>
</evidence>
<evidence type="ECO:0000256" key="7">
    <source>
        <dbReference type="ARBA" id="ARBA00023268"/>
    </source>
</evidence>
<feature type="binding site" evidence="9">
    <location>
        <position position="281"/>
    </location>
    <ligand>
        <name>substrate</name>
    </ligand>
</feature>
<feature type="binding site" evidence="9">
    <location>
        <position position="210"/>
    </location>
    <ligand>
        <name>substrate</name>
    </ligand>
</feature>
<dbReference type="FunFam" id="3.40.50.720:FF:000101">
    <property type="entry name" value="GDP-L-fucose synthase"/>
    <property type="match status" value="1"/>
</dbReference>
<keyword evidence="4 9" id="KW-0521">NADP</keyword>
<evidence type="ECO:0000256" key="6">
    <source>
        <dbReference type="ARBA" id="ARBA00023235"/>
    </source>
</evidence>
<dbReference type="PANTHER" id="PTHR43238:SF1">
    <property type="entry name" value="GDP-L-FUCOSE SYNTHASE"/>
    <property type="match status" value="1"/>
</dbReference>
<feature type="binding site" evidence="9">
    <location>
        <position position="141"/>
    </location>
    <ligand>
        <name>NADP(+)</name>
        <dbReference type="ChEBI" id="CHEBI:58349"/>
    </ligand>
</feature>
<feature type="binding site" evidence="9">
    <location>
        <begin position="106"/>
        <end position="109"/>
    </location>
    <ligand>
        <name>NADP(+)</name>
        <dbReference type="ChEBI" id="CHEBI:58349"/>
    </ligand>
</feature>
<evidence type="ECO:0000256" key="3">
    <source>
        <dbReference type="ARBA" id="ARBA00012371"/>
    </source>
</evidence>
<feature type="domain" description="NAD-dependent epimerase/dehydratase" evidence="10">
    <location>
        <begin position="7"/>
        <end position="231"/>
    </location>
</feature>
<keyword evidence="6 9" id="KW-0413">Isomerase</keyword>
<comment type="pathway">
    <text evidence="1 9">Nucleotide-sugar biosynthesis; GDP-L-fucose biosynthesis via de novo pathway; GDP-L-fucose from GDP-alpha-D-mannose: step 2/2.</text>
</comment>
<comment type="catalytic activity">
    <reaction evidence="8 9">
        <text>GDP-beta-L-fucose + NADP(+) = GDP-4-dehydro-alpha-D-rhamnose + NADPH + H(+)</text>
        <dbReference type="Rhea" id="RHEA:18885"/>
        <dbReference type="ChEBI" id="CHEBI:15378"/>
        <dbReference type="ChEBI" id="CHEBI:57273"/>
        <dbReference type="ChEBI" id="CHEBI:57783"/>
        <dbReference type="ChEBI" id="CHEBI:57964"/>
        <dbReference type="ChEBI" id="CHEBI:58349"/>
        <dbReference type="EC" id="1.1.1.271"/>
    </reaction>
</comment>
<dbReference type="RefSeq" id="WP_115175569.1">
    <property type="nucleotide sequence ID" value="NZ_UGNY01000001.1"/>
</dbReference>
<gene>
    <name evidence="9 11" type="primary">fcl</name>
    <name evidence="11" type="ORF">NCTC11978_02129</name>
</gene>
<dbReference type="Proteomes" id="UP000254033">
    <property type="component" value="Unassembled WGS sequence"/>
</dbReference>
<feature type="binding site" evidence="9">
    <location>
        <position position="180"/>
    </location>
    <ligand>
        <name>NADP(+)</name>
        <dbReference type="ChEBI" id="CHEBI:58349"/>
    </ligand>
</feature>
<dbReference type="HAMAP" id="MF_00956">
    <property type="entry name" value="GDP_fucose_synth"/>
    <property type="match status" value="1"/>
</dbReference>
<feature type="active site" description="Proton donor/acceptor" evidence="9">
    <location>
        <position position="137"/>
    </location>
</feature>
<dbReference type="PANTHER" id="PTHR43238">
    <property type="entry name" value="GDP-L-FUCOSE SYNTHASE"/>
    <property type="match status" value="1"/>
</dbReference>
<accession>A0A378IUW2</accession>
<dbReference type="UniPathway" id="UPA00128">
    <property type="reaction ID" value="UER00191"/>
</dbReference>
<evidence type="ECO:0000259" key="10">
    <source>
        <dbReference type="Pfam" id="PF01370"/>
    </source>
</evidence>
<dbReference type="GO" id="GO:0042351">
    <property type="term" value="P:'de novo' GDP-L-fucose biosynthetic process"/>
    <property type="evidence" value="ECO:0007669"/>
    <property type="project" value="UniProtKB-UniRule"/>
</dbReference>
<feature type="binding site" evidence="9">
    <location>
        <begin position="11"/>
        <end position="17"/>
    </location>
    <ligand>
        <name>NADP(+)</name>
        <dbReference type="ChEBI" id="CHEBI:58349"/>
    </ligand>
</feature>
<feature type="binding site" evidence="9">
    <location>
        <begin position="164"/>
        <end position="167"/>
    </location>
    <ligand>
        <name>NADP(+)</name>
        <dbReference type="ChEBI" id="CHEBI:58349"/>
    </ligand>
</feature>
<dbReference type="EMBL" id="UGNY01000001">
    <property type="protein sequence ID" value="STX38939.1"/>
    <property type="molecule type" value="Genomic_DNA"/>
</dbReference>
<reference evidence="11 12" key="1">
    <citation type="submission" date="2018-06" db="EMBL/GenBank/DDBJ databases">
        <authorList>
            <consortium name="Pathogen Informatics"/>
            <person name="Doyle S."/>
        </authorList>
    </citation>
    <scope>NUCLEOTIDE SEQUENCE [LARGE SCALE GENOMIC DNA]</scope>
    <source>
        <strain evidence="11 12">NCTC11978</strain>
    </source>
</reference>
<dbReference type="GO" id="GO:0016853">
    <property type="term" value="F:isomerase activity"/>
    <property type="evidence" value="ECO:0007669"/>
    <property type="project" value="UniProtKB-KW"/>
</dbReference>
<comment type="function">
    <text evidence="9">Catalyzes the two-step NADP-dependent conversion of GDP-4-dehydro-6-deoxy-D-mannose to GDP-fucose, involving an epimerase and a reductase reaction.</text>
</comment>
<feature type="site" description="Important for catalytic activity" evidence="9">
    <location>
        <position position="110"/>
    </location>
</feature>
<dbReference type="EC" id="1.1.1.271" evidence="3 9"/>